<evidence type="ECO:0000259" key="1">
    <source>
        <dbReference type="PROSITE" id="PS50089"/>
    </source>
</evidence>
<accession>A0A6C0EQ48</accession>
<dbReference type="SMART" id="SM00184">
    <property type="entry name" value="RING"/>
    <property type="match status" value="1"/>
</dbReference>
<protein>
    <recommendedName>
        <fullName evidence="1">RING-type domain-containing protein</fullName>
    </recommendedName>
</protein>
<dbReference type="EMBL" id="MN738904">
    <property type="protein sequence ID" value="QHT30633.1"/>
    <property type="molecule type" value="Genomic_DNA"/>
</dbReference>
<evidence type="ECO:0000313" key="2">
    <source>
        <dbReference type="EMBL" id="QHT30633.1"/>
    </source>
</evidence>
<dbReference type="Gene3D" id="3.30.40.10">
    <property type="entry name" value="Zinc/RING finger domain, C3HC4 (zinc finger)"/>
    <property type="match status" value="1"/>
</dbReference>
<feature type="domain" description="RING-type" evidence="1">
    <location>
        <begin position="179"/>
        <end position="221"/>
    </location>
</feature>
<dbReference type="InterPro" id="IPR001841">
    <property type="entry name" value="Znf_RING"/>
</dbReference>
<sequence>MNYSSINEAYDLQDTIATDYNIISDDLNIYIDSNNSNNSNDSNNENNNIDAKKLLIDYKILIKHLNENKIKSINLDKKKEDIINYKCNIYNKHQNVMIQLCRETSEDIDTNEMTEYIIKYIELFKKYADKWINEYYIINKNILTENIEKQEIKLLAYRNLFINTTKEIIPLEKISKNICPICFENEINMCAIPCGHTCCNECVMQSLKYNNSKLTKCLNCRNTLKEYIKLFIQL</sequence>
<proteinExistence type="predicted"/>
<name>A0A6C0EQ48_9ZZZZ</name>
<organism evidence="2">
    <name type="scientific">viral metagenome</name>
    <dbReference type="NCBI Taxonomy" id="1070528"/>
    <lineage>
        <taxon>unclassified sequences</taxon>
        <taxon>metagenomes</taxon>
        <taxon>organismal metagenomes</taxon>
    </lineage>
</organism>
<dbReference type="SUPFAM" id="SSF57850">
    <property type="entry name" value="RING/U-box"/>
    <property type="match status" value="1"/>
</dbReference>
<dbReference type="PROSITE" id="PS50089">
    <property type="entry name" value="ZF_RING_2"/>
    <property type="match status" value="1"/>
</dbReference>
<dbReference type="Pfam" id="PF13920">
    <property type="entry name" value="zf-C3HC4_3"/>
    <property type="match status" value="1"/>
</dbReference>
<dbReference type="AlphaFoldDB" id="A0A6C0EQ48"/>
<dbReference type="CDD" id="cd16449">
    <property type="entry name" value="RING-HC"/>
    <property type="match status" value="1"/>
</dbReference>
<dbReference type="InterPro" id="IPR013083">
    <property type="entry name" value="Znf_RING/FYVE/PHD"/>
</dbReference>
<reference evidence="2" key="1">
    <citation type="journal article" date="2020" name="Nature">
        <title>Giant virus diversity and host interactions through global metagenomics.</title>
        <authorList>
            <person name="Schulz F."/>
            <person name="Roux S."/>
            <person name="Paez-Espino D."/>
            <person name="Jungbluth S."/>
            <person name="Walsh D.A."/>
            <person name="Denef V.J."/>
            <person name="McMahon K.D."/>
            <person name="Konstantinidis K.T."/>
            <person name="Eloe-Fadrosh E.A."/>
            <person name="Kyrpides N.C."/>
            <person name="Woyke T."/>
        </authorList>
    </citation>
    <scope>NUCLEOTIDE SEQUENCE</scope>
    <source>
        <strain evidence="2">GVMAG-M-3300009151-35</strain>
    </source>
</reference>